<evidence type="ECO:0000256" key="1">
    <source>
        <dbReference type="ARBA" id="ARBA00009727"/>
    </source>
</evidence>
<keyword evidence="2 9" id="KW-0813">Transport</keyword>
<keyword evidence="7 9" id="KW-0333">Golgi apparatus</keyword>
<dbReference type="GO" id="GO:0015031">
    <property type="term" value="P:protein transport"/>
    <property type="evidence" value="ECO:0007669"/>
    <property type="project" value="UniProtKB-KW"/>
</dbReference>
<dbReference type="PANTHER" id="PTHR14083:SF0">
    <property type="entry name" value="YIP1D-INTERACTING FACTOR 1, ISOFORM C"/>
    <property type="match status" value="1"/>
</dbReference>
<name>T2MCQ2_HYDVU</name>
<dbReference type="EMBL" id="HAAD01003485">
    <property type="protein sequence ID" value="CDG69717.1"/>
    <property type="molecule type" value="mRNA"/>
</dbReference>
<comment type="function">
    <text evidence="9">Has a role in transport between endoplasmic reticulum and Golgi.</text>
</comment>
<keyword evidence="3 9" id="KW-0812">Transmembrane</keyword>
<reference evidence="10" key="1">
    <citation type="journal article" date="2013" name="Genome Biol. Evol.">
        <title>Punctuated emergences of genetic and phenotypic innovations in eumetazoan, bilaterian, euteleostome, and hominidae ancestors.</title>
        <authorList>
            <person name="Wenger Y."/>
            <person name="Galliot B."/>
        </authorList>
    </citation>
    <scope>NUCLEOTIDE SEQUENCE</scope>
    <source>
        <tissue evidence="10">Whole animals</tissue>
    </source>
</reference>
<feature type="transmembrane region" description="Helical" evidence="9">
    <location>
        <begin position="204"/>
        <end position="225"/>
    </location>
</feature>
<evidence type="ECO:0000256" key="8">
    <source>
        <dbReference type="ARBA" id="ARBA00023136"/>
    </source>
</evidence>
<dbReference type="Pfam" id="PF03878">
    <property type="entry name" value="YIF1"/>
    <property type="match status" value="1"/>
</dbReference>
<evidence type="ECO:0000256" key="5">
    <source>
        <dbReference type="ARBA" id="ARBA00022927"/>
    </source>
</evidence>
<dbReference type="OrthoDB" id="337750at2759"/>
<feature type="transmembrane region" description="Helical" evidence="9">
    <location>
        <begin position="300"/>
        <end position="317"/>
    </location>
</feature>
<gene>
    <name evidence="10" type="primary">YIF1B</name>
</gene>
<comment type="similarity">
    <text evidence="1 9">Belongs to the YIF1 family.</text>
</comment>
<dbReference type="AlphaFoldDB" id="T2MCQ2"/>
<proteinExistence type="evidence at transcript level"/>
<evidence type="ECO:0000256" key="3">
    <source>
        <dbReference type="ARBA" id="ARBA00022692"/>
    </source>
</evidence>
<feature type="non-terminal residue" evidence="10">
    <location>
        <position position="1"/>
    </location>
</feature>
<evidence type="ECO:0000256" key="2">
    <source>
        <dbReference type="ARBA" id="ARBA00022448"/>
    </source>
</evidence>
<keyword evidence="4 9" id="KW-0256">Endoplasmic reticulum</keyword>
<feature type="transmembrane region" description="Helical" evidence="9">
    <location>
        <begin position="232"/>
        <end position="253"/>
    </location>
</feature>
<comment type="subcellular location">
    <subcellularLocation>
        <location evidence="9">Endoplasmic reticulum membrane</location>
        <topology evidence="9">Multi-pass membrane protein</topology>
    </subcellularLocation>
    <subcellularLocation>
        <location evidence="9">Golgi apparatus membrane</location>
        <topology evidence="9">Multi-pass membrane protein</topology>
    </subcellularLocation>
</comment>
<dbReference type="GO" id="GO:0006888">
    <property type="term" value="P:endoplasmic reticulum to Golgi vesicle-mediated transport"/>
    <property type="evidence" value="ECO:0007669"/>
    <property type="project" value="UniProtKB-UniRule"/>
</dbReference>
<evidence type="ECO:0000256" key="9">
    <source>
        <dbReference type="RuleBase" id="RU368073"/>
    </source>
</evidence>
<evidence type="ECO:0000256" key="4">
    <source>
        <dbReference type="ARBA" id="ARBA00022824"/>
    </source>
</evidence>
<evidence type="ECO:0000313" key="10">
    <source>
        <dbReference type="EMBL" id="CDG69717.1"/>
    </source>
</evidence>
<dbReference type="GO" id="GO:0005793">
    <property type="term" value="C:endoplasmic reticulum-Golgi intermediate compartment"/>
    <property type="evidence" value="ECO:0007669"/>
    <property type="project" value="UniProtKB-UniRule"/>
</dbReference>
<keyword evidence="8 9" id="KW-0472">Membrane</keyword>
<dbReference type="GO" id="GO:0000139">
    <property type="term" value="C:Golgi membrane"/>
    <property type="evidence" value="ECO:0007669"/>
    <property type="project" value="UniProtKB-SubCell"/>
</dbReference>
<dbReference type="GO" id="GO:0030134">
    <property type="term" value="C:COPII-coated ER to Golgi transport vesicle"/>
    <property type="evidence" value="ECO:0007669"/>
    <property type="project" value="TreeGrafter"/>
</dbReference>
<organism evidence="10">
    <name type="scientific">Hydra vulgaris</name>
    <name type="common">Hydra</name>
    <name type="synonym">Hydra attenuata</name>
    <dbReference type="NCBI Taxonomy" id="6087"/>
    <lineage>
        <taxon>Eukaryota</taxon>
        <taxon>Metazoa</taxon>
        <taxon>Cnidaria</taxon>
        <taxon>Hydrozoa</taxon>
        <taxon>Hydroidolina</taxon>
        <taxon>Anthoathecata</taxon>
        <taxon>Aplanulata</taxon>
        <taxon>Hydridae</taxon>
        <taxon>Hydra</taxon>
    </lineage>
</organism>
<dbReference type="InterPro" id="IPR005578">
    <property type="entry name" value="Yif1_fam"/>
</dbReference>
<keyword evidence="6 9" id="KW-1133">Transmembrane helix</keyword>
<protein>
    <recommendedName>
        <fullName evidence="9">Protein YIF1</fullName>
    </recommendedName>
</protein>
<accession>T2MCQ2</accession>
<dbReference type="PANTHER" id="PTHR14083">
    <property type="entry name" value="YIP1 INTERACTING FACTOR HOMOLOG YIF1 PROTEIN"/>
    <property type="match status" value="1"/>
</dbReference>
<sequence length="333" mass="38342">TNLLIFQMDPPHEYMNSLGSSQRIEKKRNKGQRPQNYMPQQYGYGSSQLFDDISVYGNDPALMQQQNIGFQPQGEFYAGQQFVNDPMANAALHYGSQFVPAGKEFVEKKIDQFISVSKLKYYFAVDNAYVFRKLCLLIFPFSHQDWSLKYDKSEPIAPRYEINAPDLYIPTMAFVTYVLVNGFIMGTQNRFTPEQLGMTASSALVWLFVELIMIIVSMYVIGILSNVKYLDLFALCGYKYVGMILSCIAGLLFNSFGYYMVLSWMSFAIAFYLARTLRLIISPNEQSDSLARSSGTKRRLYVLVFISLIQPLFMYFLTRHLFNYDIVQKIVLV</sequence>
<evidence type="ECO:0000256" key="6">
    <source>
        <dbReference type="ARBA" id="ARBA00022989"/>
    </source>
</evidence>
<dbReference type="GO" id="GO:0005789">
    <property type="term" value="C:endoplasmic reticulum membrane"/>
    <property type="evidence" value="ECO:0007669"/>
    <property type="project" value="UniProtKB-SubCell"/>
</dbReference>
<feature type="transmembrane region" description="Helical" evidence="9">
    <location>
        <begin position="167"/>
        <end position="184"/>
    </location>
</feature>
<evidence type="ECO:0000256" key="7">
    <source>
        <dbReference type="ARBA" id="ARBA00023034"/>
    </source>
</evidence>
<keyword evidence="5 9" id="KW-0653">Protein transport</keyword>